<accession>A0A174PF27</accession>
<protein>
    <recommendedName>
        <fullName evidence="3">Lipoprotein</fullName>
    </recommendedName>
</protein>
<evidence type="ECO:0000313" key="2">
    <source>
        <dbReference type="Proteomes" id="UP000095788"/>
    </source>
</evidence>
<organism evidence="1 2">
    <name type="scientific">Bacteroides uniformis</name>
    <dbReference type="NCBI Taxonomy" id="820"/>
    <lineage>
        <taxon>Bacteria</taxon>
        <taxon>Pseudomonadati</taxon>
        <taxon>Bacteroidota</taxon>
        <taxon>Bacteroidia</taxon>
        <taxon>Bacteroidales</taxon>
        <taxon>Bacteroidaceae</taxon>
        <taxon>Bacteroides</taxon>
    </lineage>
</organism>
<dbReference type="RefSeq" id="WP_227793861.1">
    <property type="nucleotide sequence ID" value="NZ_CZBF01000002.1"/>
</dbReference>
<dbReference type="PROSITE" id="PS51257">
    <property type="entry name" value="PROKAR_LIPOPROTEIN"/>
    <property type="match status" value="1"/>
</dbReference>
<proteinExistence type="predicted"/>
<dbReference type="Proteomes" id="UP000095788">
    <property type="component" value="Unassembled WGS sequence"/>
</dbReference>
<reference evidence="1 2" key="1">
    <citation type="submission" date="2015-09" db="EMBL/GenBank/DDBJ databases">
        <authorList>
            <consortium name="Pathogen Informatics"/>
        </authorList>
    </citation>
    <scope>NUCLEOTIDE SEQUENCE [LARGE SCALE GENOMIC DNA]</scope>
    <source>
        <strain evidence="1 2">2789STDY5834942</strain>
    </source>
</reference>
<gene>
    <name evidence="1" type="ORF">ERS852554_01051</name>
</gene>
<evidence type="ECO:0008006" key="3">
    <source>
        <dbReference type="Google" id="ProtNLM"/>
    </source>
</evidence>
<dbReference type="EMBL" id="CZBF01000002">
    <property type="protein sequence ID" value="CUP56519.1"/>
    <property type="molecule type" value="Genomic_DNA"/>
</dbReference>
<evidence type="ECO:0000313" key="1">
    <source>
        <dbReference type="EMBL" id="CUP56519.1"/>
    </source>
</evidence>
<sequence length="453" mass="50384">MKSKNLISLLLTTLFMVSCTNEMDELVKDSSENVSENLPLTRSCSNDTIDWGELVCLEETEELLNLKRRYEENHSGNHKVQVLSTALDDFFSSNVYAIRELPITIKVRSVASGSTAANAYLFCDGAEKEVTLGNSSTVAGSKFYLKILPASSGIPYLIYSNVSKTPLTVGHYTNNPNNKILMSAKDNSGSLYGSGWNLIPSSYKGYFSIQSESYLGQSDPNNSWSIFYYVLEAKADNKLGYGQRVNYKAQQEFLINPTTTFTLQNVTFDLDNAVVTNSTAVSKVTSLTNPYEYVKNMPITVAASVEETSNFYETAGTLKLNISSSSTTKFPRPIPIAGKAVLMDNTVKDAIYSSSTQKFSAKVEYQTSIDMKPRSLLQLTTKFKTFILNVPYIATAIYGDREVKVKGTWRGYAVANPEYNTPINEPHFYDLETGEELNYSLSLDALRNTFIVR</sequence>
<name>A0A174PF27_BACUN</name>
<dbReference type="AlphaFoldDB" id="A0A174PF27"/>